<comment type="similarity">
    <text evidence="1">Belongs to the HIBADH-related family.</text>
</comment>
<evidence type="ECO:0000256" key="1">
    <source>
        <dbReference type="ARBA" id="ARBA00009080"/>
    </source>
</evidence>
<keyword evidence="3" id="KW-0520">NAD</keyword>
<dbReference type="InterPro" id="IPR006115">
    <property type="entry name" value="6PGDH_NADP-bd"/>
</dbReference>
<gene>
    <name evidence="7" type="ORF">GCM10010422_47780</name>
</gene>
<evidence type="ECO:0000313" key="8">
    <source>
        <dbReference type="Proteomes" id="UP001501721"/>
    </source>
</evidence>
<keyword evidence="8" id="KW-1185">Reference proteome</keyword>
<dbReference type="Proteomes" id="UP001501721">
    <property type="component" value="Unassembled WGS sequence"/>
</dbReference>
<dbReference type="SUPFAM" id="SSF51735">
    <property type="entry name" value="NAD(P)-binding Rossmann-fold domains"/>
    <property type="match status" value="1"/>
</dbReference>
<name>A0ABN3M3E7_9ACTN</name>
<dbReference type="Pfam" id="PF03446">
    <property type="entry name" value="NAD_binding_2"/>
    <property type="match status" value="1"/>
</dbReference>
<dbReference type="InterPro" id="IPR015815">
    <property type="entry name" value="HIBADH-related"/>
</dbReference>
<dbReference type="Gene3D" id="3.40.50.720">
    <property type="entry name" value="NAD(P)-binding Rossmann-like Domain"/>
    <property type="match status" value="1"/>
</dbReference>
<feature type="domain" description="6-phosphogluconate dehydrogenase NADP-binding" evidence="5">
    <location>
        <begin position="4"/>
        <end position="164"/>
    </location>
</feature>
<dbReference type="SUPFAM" id="SSF48179">
    <property type="entry name" value="6-phosphogluconate dehydrogenase C-terminal domain-like"/>
    <property type="match status" value="1"/>
</dbReference>
<dbReference type="PANTHER" id="PTHR43060">
    <property type="entry name" value="3-HYDROXYISOBUTYRATE DEHYDROGENASE-LIKE 1, MITOCHONDRIAL-RELATED"/>
    <property type="match status" value="1"/>
</dbReference>
<dbReference type="Pfam" id="PF14833">
    <property type="entry name" value="NAD_binding_11"/>
    <property type="match status" value="1"/>
</dbReference>
<feature type="region of interest" description="Disordered" evidence="4">
    <location>
        <begin position="284"/>
        <end position="304"/>
    </location>
</feature>
<dbReference type="InterPro" id="IPR036291">
    <property type="entry name" value="NAD(P)-bd_dom_sf"/>
</dbReference>
<evidence type="ECO:0000256" key="2">
    <source>
        <dbReference type="ARBA" id="ARBA00023002"/>
    </source>
</evidence>
<reference evidence="7 8" key="1">
    <citation type="journal article" date="2019" name="Int. J. Syst. Evol. Microbiol.">
        <title>The Global Catalogue of Microorganisms (GCM) 10K type strain sequencing project: providing services to taxonomists for standard genome sequencing and annotation.</title>
        <authorList>
            <consortium name="The Broad Institute Genomics Platform"/>
            <consortium name="The Broad Institute Genome Sequencing Center for Infectious Disease"/>
            <person name="Wu L."/>
            <person name="Ma J."/>
        </authorList>
    </citation>
    <scope>NUCLEOTIDE SEQUENCE [LARGE SCALE GENOMIC DNA]</scope>
    <source>
        <strain evidence="7 8">JCM 6923</strain>
    </source>
</reference>
<evidence type="ECO:0000256" key="3">
    <source>
        <dbReference type="ARBA" id="ARBA00023027"/>
    </source>
</evidence>
<dbReference type="InterPro" id="IPR013328">
    <property type="entry name" value="6PGD_dom2"/>
</dbReference>
<dbReference type="EMBL" id="BAAATL010000025">
    <property type="protein sequence ID" value="GAA2494774.1"/>
    <property type="molecule type" value="Genomic_DNA"/>
</dbReference>
<evidence type="ECO:0000313" key="7">
    <source>
        <dbReference type="EMBL" id="GAA2494774.1"/>
    </source>
</evidence>
<keyword evidence="2" id="KW-0560">Oxidoreductase</keyword>
<dbReference type="PANTHER" id="PTHR43060:SF15">
    <property type="entry name" value="3-HYDROXYISOBUTYRATE DEHYDROGENASE-LIKE 1, MITOCHONDRIAL-RELATED"/>
    <property type="match status" value="1"/>
</dbReference>
<feature type="compositionally biased region" description="Basic and acidic residues" evidence="4">
    <location>
        <begin position="290"/>
        <end position="304"/>
    </location>
</feature>
<sequence length="304" mass="31344">MALTVGFIGLGVMGSTIAHRILTSGFPLTVWNRTADKTEPLREAGAVVAACPADLARTCDVIALCVTDQEAVTGIALGTDGLHTAPGRGQLVIDHSSIPAGTTRTVAGRLRAANGISWLDAPVSGGTPAAEGGTLTVMAGGSQSDFDRVHGLMAAYARQITLMGPLGAGQATKLCNQVIVAANVWGVAEAATLAEAAGIPPERLLSGLAGGFADTPLLRHFLPHMLDPHDDTLGTLTDLVKDLDAALATARTAGTPLPLTAHLAELLRIANRWTRPRVSGSFIGLLHGPGHTDTRNEDTRDDPS</sequence>
<proteinExistence type="inferred from homology"/>
<dbReference type="InterPro" id="IPR029154">
    <property type="entry name" value="HIBADH-like_NADP-bd"/>
</dbReference>
<organism evidence="7 8">
    <name type="scientific">Streptomyces graminearus</name>
    <dbReference type="NCBI Taxonomy" id="284030"/>
    <lineage>
        <taxon>Bacteria</taxon>
        <taxon>Bacillati</taxon>
        <taxon>Actinomycetota</taxon>
        <taxon>Actinomycetes</taxon>
        <taxon>Kitasatosporales</taxon>
        <taxon>Streptomycetaceae</taxon>
        <taxon>Streptomyces</taxon>
    </lineage>
</organism>
<accession>A0ABN3M3E7</accession>
<dbReference type="InterPro" id="IPR008927">
    <property type="entry name" value="6-PGluconate_DH-like_C_sf"/>
</dbReference>
<protein>
    <submittedName>
        <fullName evidence="7">NAD(P)-dependent oxidoreductase</fullName>
    </submittedName>
</protein>
<dbReference type="Gene3D" id="1.10.1040.10">
    <property type="entry name" value="N-(1-d-carboxylethyl)-l-norvaline Dehydrogenase, domain 2"/>
    <property type="match status" value="1"/>
</dbReference>
<comment type="caution">
    <text evidence="7">The sequence shown here is derived from an EMBL/GenBank/DDBJ whole genome shotgun (WGS) entry which is preliminary data.</text>
</comment>
<evidence type="ECO:0000259" key="6">
    <source>
        <dbReference type="Pfam" id="PF14833"/>
    </source>
</evidence>
<dbReference type="PIRSF" id="PIRSF000103">
    <property type="entry name" value="HIBADH"/>
    <property type="match status" value="1"/>
</dbReference>
<feature type="domain" description="3-hydroxyisobutyrate dehydrogenase-like NAD-binding" evidence="6">
    <location>
        <begin position="167"/>
        <end position="272"/>
    </location>
</feature>
<evidence type="ECO:0000259" key="5">
    <source>
        <dbReference type="Pfam" id="PF03446"/>
    </source>
</evidence>
<evidence type="ECO:0000256" key="4">
    <source>
        <dbReference type="SAM" id="MobiDB-lite"/>
    </source>
</evidence>
<dbReference type="RefSeq" id="WP_346074926.1">
    <property type="nucleotide sequence ID" value="NZ_BAAATL010000025.1"/>
</dbReference>